<reference evidence="2 3" key="1">
    <citation type="journal article" date="2023" name="Insect Mol. Biol.">
        <title>Genome sequencing provides insights into the evolution of gene families encoding plant cell wall-degrading enzymes in longhorned beetles.</title>
        <authorList>
            <person name="Shin N.R."/>
            <person name="Okamura Y."/>
            <person name="Kirsch R."/>
            <person name="Pauchet Y."/>
        </authorList>
    </citation>
    <scope>NUCLEOTIDE SEQUENCE [LARGE SCALE GENOMIC DNA]</scope>
    <source>
        <strain evidence="2">EAD_L_NR</strain>
    </source>
</reference>
<evidence type="ECO:0000259" key="1">
    <source>
        <dbReference type="Pfam" id="PF00075"/>
    </source>
</evidence>
<comment type="caution">
    <text evidence="2">The sequence shown here is derived from an EMBL/GenBank/DDBJ whole genome shotgun (WGS) entry which is preliminary data.</text>
</comment>
<dbReference type="CDD" id="cd09276">
    <property type="entry name" value="Rnase_HI_RT_non_LTR"/>
    <property type="match status" value="1"/>
</dbReference>
<dbReference type="GO" id="GO:0003676">
    <property type="term" value="F:nucleic acid binding"/>
    <property type="evidence" value="ECO:0007669"/>
    <property type="project" value="InterPro"/>
</dbReference>
<dbReference type="InterPro" id="IPR012337">
    <property type="entry name" value="RNaseH-like_sf"/>
</dbReference>
<proteinExistence type="predicted"/>
<name>A0AAV8W4J5_9CUCU</name>
<dbReference type="InterPro" id="IPR036397">
    <property type="entry name" value="RNaseH_sf"/>
</dbReference>
<sequence>MASWGCHSFPRGFKGGDGGLFKEEKCCLRTEREIPISAMRVNEAKDCLRLRKNYSTTFPSRKQEGNMFPPRSLVCYTDGSCTGREYSGAGIYLENSGILQSYSLGSHATLFQAKVFIFLIVGQREDVKSCTEEKIFICSECGDALESLARQKEVGLVWVPGHMSIPGNERADQLAYPESGNSAQVPEPILETSKGSIKRGIPKIRNELEDEYRM</sequence>
<dbReference type="SUPFAM" id="SSF53098">
    <property type="entry name" value="Ribonuclease H-like"/>
    <property type="match status" value="1"/>
</dbReference>
<dbReference type="GO" id="GO:0004523">
    <property type="term" value="F:RNA-DNA hybrid ribonuclease activity"/>
    <property type="evidence" value="ECO:0007669"/>
    <property type="project" value="InterPro"/>
</dbReference>
<dbReference type="Pfam" id="PF00075">
    <property type="entry name" value="RNase_H"/>
    <property type="match status" value="1"/>
</dbReference>
<feature type="domain" description="RNase H type-1" evidence="1">
    <location>
        <begin position="137"/>
        <end position="175"/>
    </location>
</feature>
<dbReference type="Proteomes" id="UP001159042">
    <property type="component" value="Unassembled WGS sequence"/>
</dbReference>
<dbReference type="Gene3D" id="3.30.420.10">
    <property type="entry name" value="Ribonuclease H-like superfamily/Ribonuclease H"/>
    <property type="match status" value="1"/>
</dbReference>
<organism evidence="2 3">
    <name type="scientific">Exocentrus adspersus</name>
    <dbReference type="NCBI Taxonomy" id="1586481"/>
    <lineage>
        <taxon>Eukaryota</taxon>
        <taxon>Metazoa</taxon>
        <taxon>Ecdysozoa</taxon>
        <taxon>Arthropoda</taxon>
        <taxon>Hexapoda</taxon>
        <taxon>Insecta</taxon>
        <taxon>Pterygota</taxon>
        <taxon>Neoptera</taxon>
        <taxon>Endopterygota</taxon>
        <taxon>Coleoptera</taxon>
        <taxon>Polyphaga</taxon>
        <taxon>Cucujiformia</taxon>
        <taxon>Chrysomeloidea</taxon>
        <taxon>Cerambycidae</taxon>
        <taxon>Lamiinae</taxon>
        <taxon>Acanthocinini</taxon>
        <taxon>Exocentrus</taxon>
    </lineage>
</organism>
<protein>
    <recommendedName>
        <fullName evidence="1">RNase H type-1 domain-containing protein</fullName>
    </recommendedName>
</protein>
<keyword evidence="3" id="KW-1185">Reference proteome</keyword>
<gene>
    <name evidence="2" type="ORF">NQ315_013709</name>
</gene>
<evidence type="ECO:0000313" key="2">
    <source>
        <dbReference type="EMBL" id="KAJ8921237.1"/>
    </source>
</evidence>
<dbReference type="EMBL" id="JANEYG010000011">
    <property type="protein sequence ID" value="KAJ8921237.1"/>
    <property type="molecule type" value="Genomic_DNA"/>
</dbReference>
<accession>A0AAV8W4J5</accession>
<dbReference type="AlphaFoldDB" id="A0AAV8W4J5"/>
<evidence type="ECO:0000313" key="3">
    <source>
        <dbReference type="Proteomes" id="UP001159042"/>
    </source>
</evidence>
<dbReference type="InterPro" id="IPR002156">
    <property type="entry name" value="RNaseH_domain"/>
</dbReference>